<evidence type="ECO:0000256" key="1">
    <source>
        <dbReference type="ARBA" id="ARBA00004687"/>
    </source>
</evidence>
<evidence type="ECO:0000313" key="5">
    <source>
        <dbReference type="Ensembl" id="ENSEBUP00000011332.1"/>
    </source>
</evidence>
<evidence type="ECO:0000256" key="2">
    <source>
        <dbReference type="ARBA" id="ARBA00009610"/>
    </source>
</evidence>
<dbReference type="GO" id="GO:0006506">
    <property type="term" value="P:GPI anchor biosynthetic process"/>
    <property type="evidence" value="ECO:0007669"/>
    <property type="project" value="UniProtKB-UniPathway"/>
</dbReference>
<keyword evidence="3" id="KW-1133">Transmembrane helix</keyword>
<dbReference type="InterPro" id="IPR044215">
    <property type="entry name" value="PIG-H"/>
</dbReference>
<dbReference type="PANTHER" id="PTHR15231:SF1">
    <property type="entry name" value="PHOSPHATIDYLINOSITOL N-ACETYLGLUCOSAMINYLTRANSFERASE SUBUNIT H"/>
    <property type="match status" value="1"/>
</dbReference>
<organism evidence="5 6">
    <name type="scientific">Eptatretus burgeri</name>
    <name type="common">Inshore hagfish</name>
    <dbReference type="NCBI Taxonomy" id="7764"/>
    <lineage>
        <taxon>Eukaryota</taxon>
        <taxon>Metazoa</taxon>
        <taxon>Chordata</taxon>
        <taxon>Craniata</taxon>
        <taxon>Vertebrata</taxon>
        <taxon>Cyclostomata</taxon>
        <taxon>Myxini</taxon>
        <taxon>Myxiniformes</taxon>
        <taxon>Myxinidae</taxon>
        <taxon>Eptatretinae</taxon>
        <taxon>Eptatretus</taxon>
    </lineage>
</organism>
<dbReference type="GeneTree" id="ENSGT00390000011890"/>
<sequence length="237" mass="26300">MGAVLTGRERNYHYNCALGSTRAANRQLAWTPILGSFGTLRRGRRMEEPGATRMASCRGDPLVFSERKQHGLSIEYTLSSPGVSLSSLLCCTLAVWTVTYPVSTYAQAPALLASATVIVMLGILVYLHWIRVQHESILVISGTGVQLSTCFASGRCDTHFIEMDVVQDIVINEGIHRQAVIYYLCVLVRNNQKNGLKAILPVFLAARPRLDCLRKVYRGCQEILHTEPNISTCVMDR</sequence>
<keyword evidence="6" id="KW-1185">Reference proteome</keyword>
<dbReference type="Pfam" id="PF10181">
    <property type="entry name" value="PIG-H"/>
    <property type="match status" value="1"/>
</dbReference>
<feature type="transmembrane region" description="Helical" evidence="3">
    <location>
        <begin position="76"/>
        <end position="98"/>
    </location>
</feature>
<dbReference type="OMA" id="THFIEMD"/>
<reference evidence="5" key="2">
    <citation type="submission" date="2025-09" db="UniProtKB">
        <authorList>
            <consortium name="Ensembl"/>
        </authorList>
    </citation>
    <scope>IDENTIFICATION</scope>
</reference>
<dbReference type="AlphaFoldDB" id="A0A8C4Q7T6"/>
<feature type="domain" description="Phosphatidylinositol N-acetylglucosaminyltransferase subunit H conserved" evidence="4">
    <location>
        <begin position="136"/>
        <end position="198"/>
    </location>
</feature>
<feature type="transmembrane region" description="Helical" evidence="3">
    <location>
        <begin position="110"/>
        <end position="129"/>
    </location>
</feature>
<reference evidence="5" key="1">
    <citation type="submission" date="2025-08" db="UniProtKB">
        <authorList>
            <consortium name="Ensembl"/>
        </authorList>
    </citation>
    <scope>IDENTIFICATION</scope>
</reference>
<evidence type="ECO:0000259" key="4">
    <source>
        <dbReference type="Pfam" id="PF10181"/>
    </source>
</evidence>
<keyword evidence="3" id="KW-0812">Transmembrane</keyword>
<dbReference type="Proteomes" id="UP000694388">
    <property type="component" value="Unplaced"/>
</dbReference>
<accession>A0A8C4Q7T6</accession>
<protein>
    <submittedName>
        <fullName evidence="5">Phosphatidylinositol glycan anchor biosynthesis, class H</fullName>
    </submittedName>
</protein>
<dbReference type="PANTHER" id="PTHR15231">
    <property type="entry name" value="PHOSPHATIDYLINOSITOL N-ACETYLGLUCOSAMINYLTRANSFERASE SUBUNIT H"/>
    <property type="match status" value="1"/>
</dbReference>
<keyword evidence="3" id="KW-0472">Membrane</keyword>
<dbReference type="Ensembl" id="ENSEBUT00000011899.1">
    <property type="protein sequence ID" value="ENSEBUP00000011332.1"/>
    <property type="gene ID" value="ENSEBUG00000007284.1"/>
</dbReference>
<evidence type="ECO:0000256" key="3">
    <source>
        <dbReference type="SAM" id="Phobius"/>
    </source>
</evidence>
<dbReference type="GO" id="GO:0000506">
    <property type="term" value="C:glycosylphosphatidylinositol-N-acetylglucosaminyltransferase (GPI-GnT) complex"/>
    <property type="evidence" value="ECO:0007669"/>
    <property type="project" value="InterPro"/>
</dbReference>
<name>A0A8C4Q7T6_EPTBU</name>
<evidence type="ECO:0000313" key="6">
    <source>
        <dbReference type="Proteomes" id="UP000694388"/>
    </source>
</evidence>
<comment type="similarity">
    <text evidence="2">Belongs to the PIGH family.</text>
</comment>
<dbReference type="UniPathway" id="UPA00196"/>
<dbReference type="InterPro" id="IPR019328">
    <property type="entry name" value="PIGH-H_dom"/>
</dbReference>
<proteinExistence type="inferred from homology"/>
<comment type="pathway">
    <text evidence="1">Glycolipid biosynthesis; glycosylphosphatidylinositol-anchor biosynthesis.</text>
</comment>